<accession>A0ACB9KPM5</accession>
<sequence>MDVRRCFTVDASNPNEIWKSDNILANRLPVLAAQITFLLFATRLIYLFLKPLHQPRFVAEILTGFILSPNLVGTTNYYATLFPPSAILTVETIASIGVIYYVFLCGMEMNLDTVLRARKKATCIAIANIILPMMMGAGIFYLHQVTTASKSSSSSFADNTHKACLFWNLTISITSFPVLAHILANLKLLYTGLGRVALDAVMIADMYNWLLFLLLVPFAINGGKGVYSVLSTILFILICFCLIRPSLARLIDRKMEEDSWKPKHLVFVVMGAFVCAHITHTLGTHSIFGAFVYGLIIPHGRFADLLIETSDDFASGIIAPFFFVSCGIRINLGSLSLGNWAMPIVIVLLLCVLKVLSTLMATSFFGMSVKDGMGLGLLMNTKGVLALVILKIGFDKQILNPASYTIMASAILLMTIIVTPIINAVYKPRRRFAQYKLRTIQKLRVDAELRILACIHYTSQATGMINLLETCNATRVSPLHVFALHLVELTGRTTSILAAHMDQSTSHRGSQSLTKSKADFESITCSFKTFAEEHDAAKVEILSALSSYETIHEDIHNYAEEKCTALILLPFYKQTTTDGAMETDAAHRDIMLNVLHGAPCSVGIFVDQGLESLSKVNMHILTVFIGGPDDHEALAVAWRMARHPGVELSVVRILLLDDAAEVDTSTRDESQDLLSAITDCEKQKELDDDYVSSFRLKAVNNEDSITYFEKDAHNGDDISRILTDLDKNEYDLYIVGQGKGRNSLVLSKLLEWSDCPELGVVGDIVASTSCSSVLVVQQYGSGGVSFGTTTKHNNQINSSSDGSDTLVVKTE</sequence>
<name>A0ACB9KPM5_BAUVA</name>
<dbReference type="Proteomes" id="UP000828941">
    <property type="component" value="Chromosome 13"/>
</dbReference>
<proteinExistence type="predicted"/>
<organism evidence="1 2">
    <name type="scientific">Bauhinia variegata</name>
    <name type="common">Purple orchid tree</name>
    <name type="synonym">Phanera variegata</name>
    <dbReference type="NCBI Taxonomy" id="167791"/>
    <lineage>
        <taxon>Eukaryota</taxon>
        <taxon>Viridiplantae</taxon>
        <taxon>Streptophyta</taxon>
        <taxon>Embryophyta</taxon>
        <taxon>Tracheophyta</taxon>
        <taxon>Spermatophyta</taxon>
        <taxon>Magnoliopsida</taxon>
        <taxon>eudicotyledons</taxon>
        <taxon>Gunneridae</taxon>
        <taxon>Pentapetalae</taxon>
        <taxon>rosids</taxon>
        <taxon>fabids</taxon>
        <taxon>Fabales</taxon>
        <taxon>Fabaceae</taxon>
        <taxon>Cercidoideae</taxon>
        <taxon>Cercideae</taxon>
        <taxon>Bauhiniinae</taxon>
        <taxon>Bauhinia</taxon>
    </lineage>
</organism>
<keyword evidence="2" id="KW-1185">Reference proteome</keyword>
<evidence type="ECO:0000313" key="1">
    <source>
        <dbReference type="EMBL" id="KAI4299304.1"/>
    </source>
</evidence>
<protein>
    <submittedName>
        <fullName evidence="1">Uncharacterized protein</fullName>
    </submittedName>
</protein>
<evidence type="ECO:0000313" key="2">
    <source>
        <dbReference type="Proteomes" id="UP000828941"/>
    </source>
</evidence>
<dbReference type="EMBL" id="CM039438">
    <property type="protein sequence ID" value="KAI4299304.1"/>
    <property type="molecule type" value="Genomic_DNA"/>
</dbReference>
<comment type="caution">
    <text evidence="1">The sequence shown here is derived from an EMBL/GenBank/DDBJ whole genome shotgun (WGS) entry which is preliminary data.</text>
</comment>
<gene>
    <name evidence="1" type="ORF">L6164_032773</name>
</gene>
<reference evidence="1 2" key="1">
    <citation type="journal article" date="2022" name="DNA Res.">
        <title>Chromosomal-level genome assembly of the orchid tree Bauhinia variegata (Leguminosae; Cercidoideae) supports the allotetraploid origin hypothesis of Bauhinia.</title>
        <authorList>
            <person name="Zhong Y."/>
            <person name="Chen Y."/>
            <person name="Zheng D."/>
            <person name="Pang J."/>
            <person name="Liu Y."/>
            <person name="Luo S."/>
            <person name="Meng S."/>
            <person name="Qian L."/>
            <person name="Wei D."/>
            <person name="Dai S."/>
            <person name="Zhou R."/>
        </authorList>
    </citation>
    <scope>NUCLEOTIDE SEQUENCE [LARGE SCALE GENOMIC DNA]</scope>
    <source>
        <strain evidence="1">BV-YZ2020</strain>
    </source>
</reference>